<dbReference type="EMBL" id="KZ826318">
    <property type="protein sequence ID" value="PYI11381.1"/>
    <property type="molecule type" value="Genomic_DNA"/>
</dbReference>
<evidence type="ECO:0000313" key="3">
    <source>
        <dbReference type="Proteomes" id="UP000248423"/>
    </source>
</evidence>
<keyword evidence="1" id="KW-1133">Transmembrane helix</keyword>
<protein>
    <recommendedName>
        <fullName evidence="4">F-box domain-containing protein</fullName>
    </recommendedName>
</protein>
<dbReference type="STRING" id="1448318.A0A319EPW7"/>
<keyword evidence="3" id="KW-1185">Reference proteome</keyword>
<name>A0A319EPW7_ASPSB</name>
<dbReference type="AlphaFoldDB" id="A0A319EPW7"/>
<dbReference type="OrthoDB" id="3800738at2759"/>
<dbReference type="VEuPathDB" id="FungiDB:BO78DRAFT_413850"/>
<organism evidence="2 3">
    <name type="scientific">Aspergillus sclerotiicarbonarius (strain CBS 121057 / IBT 28362)</name>
    <dbReference type="NCBI Taxonomy" id="1448318"/>
    <lineage>
        <taxon>Eukaryota</taxon>
        <taxon>Fungi</taxon>
        <taxon>Dikarya</taxon>
        <taxon>Ascomycota</taxon>
        <taxon>Pezizomycotina</taxon>
        <taxon>Eurotiomycetes</taxon>
        <taxon>Eurotiomycetidae</taxon>
        <taxon>Eurotiales</taxon>
        <taxon>Aspergillaceae</taxon>
        <taxon>Aspergillus</taxon>
        <taxon>Aspergillus subgen. Circumdati</taxon>
    </lineage>
</organism>
<gene>
    <name evidence="2" type="ORF">BO78DRAFT_413850</name>
</gene>
<sequence length="222" mass="26115">MPPHRIFFIAEILEVILLQTDDELTLLTSAQRVCRFWHDLVESSPRIQEALFFKPSKEPPKITFRRLWTNEFIPNWKRRMHPLIPDKIWYGLFQREFSGFPLQEWGIPPIDPAQEAVYFQDGASWKRIWLQQKDAFFNHIVELDPATHAPLFYDIGPMRNDILQSREPTTKMQENVAIAVIIIVLFLILALAGYWIHRMKNRVAFSREKRAVDEESGGEVEG</sequence>
<evidence type="ECO:0000256" key="1">
    <source>
        <dbReference type="SAM" id="Phobius"/>
    </source>
</evidence>
<keyword evidence="1" id="KW-0472">Membrane</keyword>
<evidence type="ECO:0000313" key="2">
    <source>
        <dbReference type="EMBL" id="PYI11381.1"/>
    </source>
</evidence>
<dbReference type="Proteomes" id="UP000248423">
    <property type="component" value="Unassembled WGS sequence"/>
</dbReference>
<proteinExistence type="predicted"/>
<feature type="transmembrane region" description="Helical" evidence="1">
    <location>
        <begin position="176"/>
        <end position="197"/>
    </location>
</feature>
<accession>A0A319EPW7</accession>
<evidence type="ECO:0008006" key="4">
    <source>
        <dbReference type="Google" id="ProtNLM"/>
    </source>
</evidence>
<keyword evidence="1" id="KW-0812">Transmembrane</keyword>
<reference evidence="2 3" key="1">
    <citation type="submission" date="2018-02" db="EMBL/GenBank/DDBJ databases">
        <title>The genomes of Aspergillus section Nigri reveals drivers in fungal speciation.</title>
        <authorList>
            <consortium name="DOE Joint Genome Institute"/>
            <person name="Vesth T.C."/>
            <person name="Nybo J."/>
            <person name="Theobald S."/>
            <person name="Brandl J."/>
            <person name="Frisvad J.C."/>
            <person name="Nielsen K.F."/>
            <person name="Lyhne E.K."/>
            <person name="Kogle M.E."/>
            <person name="Kuo A."/>
            <person name="Riley R."/>
            <person name="Clum A."/>
            <person name="Nolan M."/>
            <person name="Lipzen A."/>
            <person name="Salamov A."/>
            <person name="Henrissat B."/>
            <person name="Wiebenga A."/>
            <person name="De vries R.P."/>
            <person name="Grigoriev I.V."/>
            <person name="Mortensen U.H."/>
            <person name="Andersen M.R."/>
            <person name="Baker S.E."/>
        </authorList>
    </citation>
    <scope>NUCLEOTIDE SEQUENCE [LARGE SCALE GENOMIC DNA]</scope>
    <source>
        <strain evidence="2 3">CBS 121057</strain>
    </source>
</reference>